<name>A0A941IWJ1_9BACT</name>
<dbReference type="PIRSF" id="PIRSF005751">
    <property type="entry name" value="Acet_citr_lig"/>
    <property type="match status" value="1"/>
</dbReference>
<dbReference type="SUPFAM" id="SSF55729">
    <property type="entry name" value="Acyl-CoA N-acyltransferases (Nat)"/>
    <property type="match status" value="1"/>
</dbReference>
<dbReference type="RefSeq" id="WP_212188527.1">
    <property type="nucleotide sequence ID" value="NZ_JAGTAR010000003.1"/>
</dbReference>
<dbReference type="SMART" id="SM00764">
    <property type="entry name" value="Citrate_ly_lig"/>
    <property type="match status" value="1"/>
</dbReference>
<reference evidence="5" key="1">
    <citation type="journal article" date="2018" name="Int. J. Syst. Evol. Microbiol.">
        <title>Carboxylicivirga sediminis sp. nov., isolated from coastal sediment.</title>
        <authorList>
            <person name="Wang F.Q."/>
            <person name="Ren L.H."/>
            <person name="Zou R.J."/>
            <person name="Sun Y.Z."/>
            <person name="Liu X.J."/>
            <person name="Jiang F."/>
            <person name="Liu L.J."/>
        </authorList>
    </citation>
    <scope>NUCLEOTIDE SEQUENCE</scope>
    <source>
        <strain evidence="5">JR1</strain>
    </source>
</reference>
<dbReference type="InterPro" id="IPR005216">
    <property type="entry name" value="Citrate_lyase_ligase"/>
</dbReference>
<dbReference type="Proteomes" id="UP000679220">
    <property type="component" value="Unassembled WGS sequence"/>
</dbReference>
<dbReference type="InterPro" id="IPR000182">
    <property type="entry name" value="GNAT_dom"/>
</dbReference>
<accession>A0A941IWJ1</accession>
<evidence type="ECO:0000259" key="4">
    <source>
        <dbReference type="PROSITE" id="PS51186"/>
    </source>
</evidence>
<feature type="domain" description="N-acetyltransferase" evidence="4">
    <location>
        <begin position="1"/>
        <end position="153"/>
    </location>
</feature>
<sequence>MIENSDFRIEEPDLSSKYDVDLIRRFLSPLGFYFDESLVEYSVILYNLNDDIVGVGSCLGKILKYVAVAPRFRESGAFAHIVTHLTEHVMNHYQQAFVFTRPDNILRFEGLGYRHIASAQPLISVFEFGYKDINDYKKYLGTIRSTGGEKQVAAIVMNGNPFTLGHQYLIEKAAVENELVYVFVVETEKSVFKFGDRYEMIRRGTRHLPNVRLVKGGEYVVSCATFPNYFLKNETPDMVTQKQAELDIQIFCKHIVPKLGICKRYVGTENYCATTQLYNQAMKTILPFKGVELIEVERKQLTEGVAGDFISASKVRQAIKNDDAQRLNQLLPQSTIEYLKEMNLSAIEQQLKTADLRH</sequence>
<evidence type="ECO:0000256" key="1">
    <source>
        <dbReference type="ARBA" id="ARBA00022741"/>
    </source>
</evidence>
<dbReference type="InterPro" id="IPR016181">
    <property type="entry name" value="Acyl_CoA_acyltransferase"/>
</dbReference>
<dbReference type="PROSITE" id="PS51186">
    <property type="entry name" value="GNAT"/>
    <property type="match status" value="1"/>
</dbReference>
<dbReference type="NCBIfam" id="TIGR00124">
    <property type="entry name" value="cit_ly_ligase"/>
    <property type="match status" value="1"/>
</dbReference>
<dbReference type="EC" id="6.2.1.22" evidence="3"/>
<evidence type="ECO:0000313" key="6">
    <source>
        <dbReference type="Proteomes" id="UP000679220"/>
    </source>
</evidence>
<gene>
    <name evidence="5" type="primary">citC</name>
    <name evidence="5" type="ORF">KDU71_03580</name>
</gene>
<proteinExistence type="predicted"/>
<evidence type="ECO:0000313" key="5">
    <source>
        <dbReference type="EMBL" id="MBR8534628.1"/>
    </source>
</evidence>
<reference evidence="5" key="2">
    <citation type="submission" date="2021-04" db="EMBL/GenBank/DDBJ databases">
        <authorList>
            <person name="Zhang T."/>
            <person name="Zhang Y."/>
            <person name="Lu D."/>
            <person name="Zuo D."/>
            <person name="Du Z."/>
        </authorList>
    </citation>
    <scope>NUCLEOTIDE SEQUENCE</scope>
    <source>
        <strain evidence="5">JR1</strain>
    </source>
</reference>
<keyword evidence="6" id="KW-1185">Reference proteome</keyword>
<evidence type="ECO:0000256" key="2">
    <source>
        <dbReference type="ARBA" id="ARBA00022840"/>
    </source>
</evidence>
<evidence type="ECO:0000256" key="3">
    <source>
        <dbReference type="PIRNR" id="PIRNR005751"/>
    </source>
</evidence>
<comment type="catalytic activity">
    <reaction evidence="3">
        <text>holo-[citrate lyase ACP] + acetate + ATP = acetyl-[citrate lyase ACP] + AMP + diphosphate</text>
        <dbReference type="Rhea" id="RHEA:23788"/>
        <dbReference type="Rhea" id="RHEA-COMP:10158"/>
        <dbReference type="Rhea" id="RHEA-COMP:13710"/>
        <dbReference type="ChEBI" id="CHEBI:30089"/>
        <dbReference type="ChEBI" id="CHEBI:30616"/>
        <dbReference type="ChEBI" id="CHEBI:33019"/>
        <dbReference type="ChEBI" id="CHEBI:82683"/>
        <dbReference type="ChEBI" id="CHEBI:137976"/>
        <dbReference type="ChEBI" id="CHEBI:456215"/>
        <dbReference type="EC" id="6.2.1.22"/>
    </reaction>
</comment>
<dbReference type="EMBL" id="JAGTAR010000003">
    <property type="protein sequence ID" value="MBR8534628.1"/>
    <property type="molecule type" value="Genomic_DNA"/>
</dbReference>
<dbReference type="PANTHER" id="PTHR40599:SF1">
    <property type="entry name" value="[CITRATE [PRO-3S]-LYASE] LIGASE"/>
    <property type="match status" value="1"/>
</dbReference>
<comment type="function">
    <text evidence="3">Acetylation of prosthetic group (2-(5''-phosphoribosyl)-3'-dephosphocoenzyme-A) of the gamma subunit of citrate lyase.</text>
</comment>
<keyword evidence="2 3" id="KW-0067">ATP-binding</keyword>
<dbReference type="AlphaFoldDB" id="A0A941IWJ1"/>
<protein>
    <recommendedName>
        <fullName evidence="3">[Citrate [pro-3S]-lyase] ligase</fullName>
        <ecNumber evidence="3">6.2.1.22</ecNumber>
    </recommendedName>
</protein>
<dbReference type="GO" id="GO:0005524">
    <property type="term" value="F:ATP binding"/>
    <property type="evidence" value="ECO:0007669"/>
    <property type="project" value="UniProtKB-UniRule"/>
</dbReference>
<dbReference type="InterPro" id="IPR013166">
    <property type="entry name" value="Citrate_lyase_ligase_C"/>
</dbReference>
<dbReference type="SUPFAM" id="SSF52374">
    <property type="entry name" value="Nucleotidylyl transferase"/>
    <property type="match status" value="1"/>
</dbReference>
<comment type="caution">
    <text evidence="5">The sequence shown here is derived from an EMBL/GenBank/DDBJ whole genome shotgun (WGS) entry which is preliminary data.</text>
</comment>
<keyword evidence="1 3" id="KW-0547">Nucleotide-binding</keyword>
<dbReference type="Gene3D" id="3.40.50.620">
    <property type="entry name" value="HUPs"/>
    <property type="match status" value="1"/>
</dbReference>
<dbReference type="InterPro" id="IPR014729">
    <property type="entry name" value="Rossmann-like_a/b/a_fold"/>
</dbReference>
<dbReference type="PANTHER" id="PTHR40599">
    <property type="entry name" value="[CITRATE [PRO-3S]-LYASE] LIGASE"/>
    <property type="match status" value="1"/>
</dbReference>
<organism evidence="5 6">
    <name type="scientific">Carboxylicivirga sediminis</name>
    <dbReference type="NCBI Taxonomy" id="2006564"/>
    <lineage>
        <taxon>Bacteria</taxon>
        <taxon>Pseudomonadati</taxon>
        <taxon>Bacteroidota</taxon>
        <taxon>Bacteroidia</taxon>
        <taxon>Marinilabiliales</taxon>
        <taxon>Marinilabiliaceae</taxon>
        <taxon>Carboxylicivirga</taxon>
    </lineage>
</organism>
<dbReference type="GO" id="GO:0016747">
    <property type="term" value="F:acyltransferase activity, transferring groups other than amino-acyl groups"/>
    <property type="evidence" value="ECO:0007669"/>
    <property type="project" value="InterPro"/>
</dbReference>
<dbReference type="GO" id="GO:0008771">
    <property type="term" value="F:[citrate (pro-3S)-lyase] ligase activity"/>
    <property type="evidence" value="ECO:0007669"/>
    <property type="project" value="UniProtKB-EC"/>
</dbReference>
<dbReference type="Pfam" id="PF08218">
    <property type="entry name" value="Citrate_ly_lig"/>
    <property type="match status" value="1"/>
</dbReference>
<keyword evidence="3 5" id="KW-0436">Ligase</keyword>